<dbReference type="InterPro" id="IPR001789">
    <property type="entry name" value="Sig_transdc_resp-reg_receiver"/>
</dbReference>
<evidence type="ECO:0000313" key="9">
    <source>
        <dbReference type="Proteomes" id="UP000030341"/>
    </source>
</evidence>
<dbReference type="Proteomes" id="UP000030341">
    <property type="component" value="Chromosome 2"/>
</dbReference>
<dbReference type="GO" id="GO:0043565">
    <property type="term" value="F:sequence-specific DNA binding"/>
    <property type="evidence" value="ECO:0007669"/>
    <property type="project" value="InterPro"/>
</dbReference>
<dbReference type="CDD" id="cd00009">
    <property type="entry name" value="AAA"/>
    <property type="match status" value="1"/>
</dbReference>
<keyword evidence="3" id="KW-0805">Transcription regulation</keyword>
<dbReference type="InterPro" id="IPR027417">
    <property type="entry name" value="P-loop_NTPase"/>
</dbReference>
<feature type="domain" description="Sigma-54 factor interaction" evidence="6">
    <location>
        <begin position="147"/>
        <end position="376"/>
    </location>
</feature>
<dbReference type="Pfam" id="PF25601">
    <property type="entry name" value="AAA_lid_14"/>
    <property type="match status" value="1"/>
</dbReference>
<dbReference type="Gene3D" id="1.10.10.60">
    <property type="entry name" value="Homeodomain-like"/>
    <property type="match status" value="1"/>
</dbReference>
<dbReference type="PANTHER" id="PTHR32071:SF113">
    <property type="entry name" value="ALGINATE BIOSYNTHESIS TRANSCRIPTIONAL REGULATORY PROTEIN ALGB"/>
    <property type="match status" value="1"/>
</dbReference>
<gene>
    <name evidence="8" type="ORF">OM33_21025</name>
</gene>
<dbReference type="InterPro" id="IPR002078">
    <property type="entry name" value="Sigma_54_int"/>
</dbReference>
<name>A0A0A7ENC9_9GAMM</name>
<dbReference type="AlphaFoldDB" id="A0A0A7ENC9"/>
<dbReference type="FunFam" id="3.40.50.300:FF:000006">
    <property type="entry name" value="DNA-binding transcriptional regulator NtrC"/>
    <property type="match status" value="1"/>
</dbReference>
<keyword evidence="2" id="KW-0067">ATP-binding</keyword>
<dbReference type="Gene3D" id="3.40.50.300">
    <property type="entry name" value="P-loop containing nucleotide triphosphate hydrolases"/>
    <property type="match status" value="1"/>
</dbReference>
<dbReference type="PRINTS" id="PR01590">
    <property type="entry name" value="HTHFIS"/>
</dbReference>
<dbReference type="OrthoDB" id="9804019at2"/>
<dbReference type="GO" id="GO:0006355">
    <property type="term" value="P:regulation of DNA-templated transcription"/>
    <property type="evidence" value="ECO:0007669"/>
    <property type="project" value="InterPro"/>
</dbReference>
<dbReference type="SUPFAM" id="SSF52172">
    <property type="entry name" value="CheY-like"/>
    <property type="match status" value="1"/>
</dbReference>
<dbReference type="Gene3D" id="3.40.50.2300">
    <property type="match status" value="1"/>
</dbReference>
<dbReference type="PROSITE" id="PS50045">
    <property type="entry name" value="SIGMA54_INTERACT_4"/>
    <property type="match status" value="1"/>
</dbReference>
<reference evidence="8 9" key="1">
    <citation type="submission" date="2014-11" db="EMBL/GenBank/DDBJ databases">
        <title>Complete Genome Sequence of Pseudoalteromonas sp. Strain OCN003 Isolated from Kaneohe Bay, Oahu, Hawaii.</title>
        <authorList>
            <person name="Beurmann S."/>
            <person name="Videau P."/>
            <person name="Ushijima B."/>
            <person name="Smith A.M."/>
            <person name="Aeby G.S."/>
            <person name="Callahan S.M."/>
            <person name="Belcaid M."/>
        </authorList>
    </citation>
    <scope>NUCLEOTIDE SEQUENCE [LARGE SCALE GENOMIC DNA]</scope>
    <source>
        <strain evidence="8 9">OCN003</strain>
    </source>
</reference>
<dbReference type="Pfam" id="PF00072">
    <property type="entry name" value="Response_reg"/>
    <property type="match status" value="1"/>
</dbReference>
<dbReference type="PANTHER" id="PTHR32071">
    <property type="entry name" value="TRANSCRIPTIONAL REGULATORY PROTEIN"/>
    <property type="match status" value="1"/>
</dbReference>
<dbReference type="CDD" id="cd00156">
    <property type="entry name" value="REC"/>
    <property type="match status" value="1"/>
</dbReference>
<evidence type="ECO:0000256" key="3">
    <source>
        <dbReference type="ARBA" id="ARBA00023015"/>
    </source>
</evidence>
<keyword evidence="9" id="KW-1185">Reference proteome</keyword>
<dbReference type="InterPro" id="IPR009057">
    <property type="entry name" value="Homeodomain-like_sf"/>
</dbReference>
<dbReference type="KEGG" id="pseo:OM33_21025"/>
<dbReference type="HOGENOM" id="CLU_000445_0_6_6"/>
<organism evidence="8 9">
    <name type="scientific">Pseudoalteromonas piratica</name>
    <dbReference type="NCBI Taxonomy" id="1348114"/>
    <lineage>
        <taxon>Bacteria</taxon>
        <taxon>Pseudomonadati</taxon>
        <taxon>Pseudomonadota</taxon>
        <taxon>Gammaproteobacteria</taxon>
        <taxon>Alteromonadales</taxon>
        <taxon>Pseudoalteromonadaceae</taxon>
        <taxon>Pseudoalteromonas</taxon>
    </lineage>
</organism>
<dbReference type="eggNOG" id="COG2204">
    <property type="taxonomic scope" value="Bacteria"/>
</dbReference>
<dbReference type="Gene3D" id="1.10.8.60">
    <property type="match status" value="1"/>
</dbReference>
<feature type="domain" description="Response regulatory" evidence="7">
    <location>
        <begin position="3"/>
        <end position="123"/>
    </location>
</feature>
<proteinExistence type="predicted"/>
<dbReference type="EMBL" id="CP009889">
    <property type="protein sequence ID" value="AIY67502.1"/>
    <property type="molecule type" value="Genomic_DNA"/>
</dbReference>
<dbReference type="GO" id="GO:0000160">
    <property type="term" value="P:phosphorelay signal transduction system"/>
    <property type="evidence" value="ECO:0007669"/>
    <property type="project" value="InterPro"/>
</dbReference>
<dbReference type="STRING" id="1348114.OM33_21025"/>
<dbReference type="InterPro" id="IPR011006">
    <property type="entry name" value="CheY-like_superfamily"/>
</dbReference>
<keyword evidence="4" id="KW-0804">Transcription</keyword>
<protein>
    <submittedName>
        <fullName evidence="8">Chemotaxis protein CheY</fullName>
    </submittedName>
</protein>
<dbReference type="InterPro" id="IPR002197">
    <property type="entry name" value="HTH_Fis"/>
</dbReference>
<dbReference type="Pfam" id="PF02954">
    <property type="entry name" value="HTH_8"/>
    <property type="match status" value="1"/>
</dbReference>
<dbReference type="InterPro" id="IPR003593">
    <property type="entry name" value="AAA+_ATPase"/>
</dbReference>
<feature type="modified residue" description="4-aspartylphosphate" evidence="5">
    <location>
        <position position="52"/>
    </location>
</feature>
<evidence type="ECO:0000256" key="5">
    <source>
        <dbReference type="PROSITE-ProRule" id="PRU00169"/>
    </source>
</evidence>
<sequence length="454" mass="51386">MSSIMVIEDRKEVRLSLAMLFEDEGYHCVEVDNPHVAQLKLKESDVSLILLDMNFATDTTSGQEGLAFLTWLQRSDFNHIPVIAMTAWSNTELVVQAMKLGAKDFVEKPWRNQQLLHIIKQQLDLAHLQSQNSLLKQQFNTCNESTYQWRSSCMTSLLKKINTVASTDVSILLTGDNGTGKSELARMIHHASSRNNEAFVSVNMGAISENLFESEMFGHKKGAFTDAKQTRVGRFDLAQHGTLFLDEIANIPLSQQAKMLRVLESGEYEPLGSSTTQTTNTRVISATNANFDELINDGQFREDLYYRLNTIELHIPPLKERKEDIVGLAEFFVEKCASRYKLVAKPFSDEAKQAMQNYHWPGNVREMSHLVERAMLLSEDAVLSTADLHLKKQHTNAQSNTDDLPFMTLQQAEISLIKQALNKTEQHIPKAAELLGLTKASMYRRLEKHGIEKN</sequence>
<evidence type="ECO:0000259" key="7">
    <source>
        <dbReference type="PROSITE" id="PS50110"/>
    </source>
</evidence>
<evidence type="ECO:0000256" key="4">
    <source>
        <dbReference type="ARBA" id="ARBA00023163"/>
    </source>
</evidence>
<dbReference type="SMART" id="SM00382">
    <property type="entry name" value="AAA"/>
    <property type="match status" value="1"/>
</dbReference>
<dbReference type="Pfam" id="PF00158">
    <property type="entry name" value="Sigma54_activat"/>
    <property type="match status" value="1"/>
</dbReference>
<dbReference type="SUPFAM" id="SSF46689">
    <property type="entry name" value="Homeodomain-like"/>
    <property type="match status" value="1"/>
</dbReference>
<dbReference type="SUPFAM" id="SSF52540">
    <property type="entry name" value="P-loop containing nucleoside triphosphate hydrolases"/>
    <property type="match status" value="1"/>
</dbReference>
<evidence type="ECO:0000259" key="6">
    <source>
        <dbReference type="PROSITE" id="PS50045"/>
    </source>
</evidence>
<dbReference type="SMART" id="SM00448">
    <property type="entry name" value="REC"/>
    <property type="match status" value="1"/>
</dbReference>
<evidence type="ECO:0000313" key="8">
    <source>
        <dbReference type="EMBL" id="AIY67502.1"/>
    </source>
</evidence>
<dbReference type="GO" id="GO:0005524">
    <property type="term" value="F:ATP binding"/>
    <property type="evidence" value="ECO:0007669"/>
    <property type="project" value="UniProtKB-KW"/>
</dbReference>
<keyword evidence="1" id="KW-0547">Nucleotide-binding</keyword>
<dbReference type="PROSITE" id="PS50110">
    <property type="entry name" value="RESPONSE_REGULATORY"/>
    <property type="match status" value="1"/>
</dbReference>
<dbReference type="RefSeq" id="WP_040136548.1">
    <property type="nucleotide sequence ID" value="NZ_CP009889.1"/>
</dbReference>
<accession>A0A0A7ENC9</accession>
<keyword evidence="5" id="KW-0597">Phosphoprotein</keyword>
<evidence type="ECO:0000256" key="1">
    <source>
        <dbReference type="ARBA" id="ARBA00022741"/>
    </source>
</evidence>
<evidence type="ECO:0000256" key="2">
    <source>
        <dbReference type="ARBA" id="ARBA00022840"/>
    </source>
</evidence>
<dbReference type="InterPro" id="IPR058031">
    <property type="entry name" value="AAA_lid_NorR"/>
</dbReference>